<gene>
    <name evidence="1" type="ORF">EDD38_7293</name>
</gene>
<sequence length="227" mass="24231">MSFDLGVWSEEVRPSRAAAAETLRRLCAGEPAVVRLAAAVQGFCAALVDEFPEADDATDESSPWSAGLDVGDGFVLMPMQWGRAAEVAPRVIELAGQHGLVCFDPQAGVVHVPPALRTAGALELQSCVGLPVSDPDLETVERAVRRLSAENWFVILEDPSGRFVQVGTGARAGAAAGGYAVEHRDGSPERHYRCVLPDREQVVSVFADFVRDPATRPTGVAWEKLAL</sequence>
<protein>
    <submittedName>
        <fullName evidence="1">Uncharacterized protein</fullName>
    </submittedName>
</protein>
<dbReference type="EMBL" id="RKQG01000003">
    <property type="protein sequence ID" value="RPE27987.1"/>
    <property type="molecule type" value="Genomic_DNA"/>
</dbReference>
<proteinExistence type="predicted"/>
<keyword evidence="2" id="KW-1185">Reference proteome</keyword>
<evidence type="ECO:0000313" key="1">
    <source>
        <dbReference type="EMBL" id="RPE27987.1"/>
    </source>
</evidence>
<accession>A0A3N4RHZ7</accession>
<reference evidence="1 2" key="1">
    <citation type="submission" date="2018-11" db="EMBL/GenBank/DDBJ databases">
        <title>Sequencing the genomes of 1000 actinobacteria strains.</title>
        <authorList>
            <person name="Klenk H.-P."/>
        </authorList>
    </citation>
    <scope>NUCLEOTIDE SEQUENCE [LARGE SCALE GENOMIC DNA]</scope>
    <source>
        <strain evidence="1 2">DSM 44781</strain>
    </source>
</reference>
<dbReference type="AlphaFoldDB" id="A0A3N4RHZ7"/>
<comment type="caution">
    <text evidence="1">The sequence shown here is derived from an EMBL/GenBank/DDBJ whole genome shotgun (WGS) entry which is preliminary data.</text>
</comment>
<dbReference type="Proteomes" id="UP000266906">
    <property type="component" value="Unassembled WGS sequence"/>
</dbReference>
<organism evidence="1 2">
    <name type="scientific">Kitasatospora cineracea</name>
    <dbReference type="NCBI Taxonomy" id="88074"/>
    <lineage>
        <taxon>Bacteria</taxon>
        <taxon>Bacillati</taxon>
        <taxon>Actinomycetota</taxon>
        <taxon>Actinomycetes</taxon>
        <taxon>Kitasatosporales</taxon>
        <taxon>Streptomycetaceae</taxon>
        <taxon>Kitasatospora</taxon>
    </lineage>
</organism>
<name>A0A3N4RHZ7_9ACTN</name>
<evidence type="ECO:0000313" key="2">
    <source>
        <dbReference type="Proteomes" id="UP000266906"/>
    </source>
</evidence>
<dbReference type="RefSeq" id="WP_123821494.1">
    <property type="nucleotide sequence ID" value="NZ_RKQG01000003.1"/>
</dbReference>